<dbReference type="Pfam" id="PF09826">
    <property type="entry name" value="Beta_propel"/>
    <property type="match status" value="1"/>
</dbReference>
<reference evidence="2 3" key="1">
    <citation type="submission" date="2021-06" db="EMBL/GenBank/DDBJ databases">
        <authorList>
            <person name="Sun Q."/>
            <person name="Li D."/>
        </authorList>
    </citation>
    <scope>NUCLEOTIDE SEQUENCE [LARGE SCALE GENOMIC DNA]</scope>
    <source>
        <strain evidence="2 3">MSJ-4</strain>
    </source>
</reference>
<sequence length="639" mass="73045">MNNEKDIDKYFEGIEIPKELDFSIEKGMTKGKKANKRNKIIKIISTIAAILLIALLNKNEIKSFNDKPMPDNSSVVVSKKLWLPTVDTEEKLISLLESNNKIVQEKGMADKESSASSYSKTNNQVEGVEESDIVKTDGKYIYMIRETNDHKKEFIIVEGYPAEDIKILSTISLGNNVYNEQIQIFEDKIVIIYDAQNNQIDNDVNDDNKVKTDFIGTLQSNVKIYDKKDIKDIKLVREISYEGSLISDRVIDGQLYLVTEKGFYYDYMKKGESINKTPHIKDSLEGDKAIDLKSLYYCPNVPSESLITITSINLKNPSEKSISKTILASANNMYVSENNLYLSGFNYEENKTLLFKFQLNKGEINYVADGEVSGHILNQFSMDQYGDTFRVATTSNKEMSKSEDNENNIYVLGSDMKLLGKLEGLAKGERIYSARFIKDKAYLVTFKQVDPLFVIDIFDNKNPKVLGELKIPGFSNYLHPYDENTLIGFGQNTVEVKENGREFTRVNGIKLSMFDVRDLSNPKEIYNEIIGGERTYSELLYNHKALLFSKEKDIMGFPIMEREKDKSFNGAKLYKVSKEKGFEFIDNITSIDEDIQEKAMYTKQVKRLILIDNNIYSISNQGIKVMRLEDRKVVGTINF</sequence>
<comment type="caution">
    <text evidence="2">The sequence shown here is derived from an EMBL/GenBank/DDBJ whole genome shotgun (WGS) entry which is preliminary data.</text>
</comment>
<keyword evidence="1" id="KW-0812">Transmembrane</keyword>
<dbReference type="PIRSF" id="PIRSF006425">
    <property type="entry name" value="UCP006425_WD40"/>
    <property type="match status" value="1"/>
</dbReference>
<evidence type="ECO:0000313" key="2">
    <source>
        <dbReference type="EMBL" id="MBU5593404.1"/>
    </source>
</evidence>
<dbReference type="EMBL" id="JAHLQL010000010">
    <property type="protein sequence ID" value="MBU5593404.1"/>
    <property type="molecule type" value="Genomic_DNA"/>
</dbReference>
<name>A0ABS6F4J1_9CLOT</name>
<keyword evidence="1" id="KW-0472">Membrane</keyword>
<feature type="transmembrane region" description="Helical" evidence="1">
    <location>
        <begin position="40"/>
        <end position="57"/>
    </location>
</feature>
<evidence type="ECO:0000313" key="3">
    <source>
        <dbReference type="Proteomes" id="UP000736583"/>
    </source>
</evidence>
<proteinExistence type="predicted"/>
<keyword evidence="1" id="KW-1133">Transmembrane helix</keyword>
<accession>A0ABS6F4J1</accession>
<gene>
    <name evidence="2" type="ORF">KQI89_16800</name>
</gene>
<dbReference type="Proteomes" id="UP000736583">
    <property type="component" value="Unassembled WGS sequence"/>
</dbReference>
<evidence type="ECO:0000256" key="1">
    <source>
        <dbReference type="SAM" id="Phobius"/>
    </source>
</evidence>
<dbReference type="InterPro" id="IPR014441">
    <property type="entry name" value="UCP006425_b-propeller"/>
</dbReference>
<keyword evidence="3" id="KW-1185">Reference proteome</keyword>
<dbReference type="InterPro" id="IPR019198">
    <property type="entry name" value="Beta_propeller_containing"/>
</dbReference>
<organism evidence="2 3">
    <name type="scientific">Clostridium simiarum</name>
    <dbReference type="NCBI Taxonomy" id="2841506"/>
    <lineage>
        <taxon>Bacteria</taxon>
        <taxon>Bacillati</taxon>
        <taxon>Bacillota</taxon>
        <taxon>Clostridia</taxon>
        <taxon>Eubacteriales</taxon>
        <taxon>Clostridiaceae</taxon>
        <taxon>Clostridium</taxon>
    </lineage>
</organism>
<dbReference type="RefSeq" id="WP_216458060.1">
    <property type="nucleotide sequence ID" value="NZ_JAHLQL010000010.1"/>
</dbReference>
<protein>
    <submittedName>
        <fullName evidence="2">Beta-propeller domain-containing protein</fullName>
    </submittedName>
</protein>